<organism evidence="1">
    <name type="scientific">uncultured Pseudonocardia sp</name>
    <dbReference type="NCBI Taxonomy" id="211455"/>
    <lineage>
        <taxon>Bacteria</taxon>
        <taxon>Bacillati</taxon>
        <taxon>Actinomycetota</taxon>
        <taxon>Actinomycetes</taxon>
        <taxon>Pseudonocardiales</taxon>
        <taxon>Pseudonocardiaceae</taxon>
        <taxon>Pseudonocardia</taxon>
        <taxon>environmental samples</taxon>
    </lineage>
</organism>
<gene>
    <name evidence="1" type="ORF">AVDCRST_MAG66-2849</name>
</gene>
<evidence type="ECO:0000313" key="1">
    <source>
        <dbReference type="EMBL" id="CAA9424565.1"/>
    </source>
</evidence>
<proteinExistence type="predicted"/>
<feature type="non-terminal residue" evidence="1">
    <location>
        <position position="1"/>
    </location>
</feature>
<dbReference type="EMBL" id="CADCUS010000421">
    <property type="protein sequence ID" value="CAA9424565.1"/>
    <property type="molecule type" value="Genomic_DNA"/>
</dbReference>
<feature type="non-terminal residue" evidence="1">
    <location>
        <position position="91"/>
    </location>
</feature>
<accession>A0A6J4PX90</accession>
<dbReference type="AlphaFoldDB" id="A0A6J4PX90"/>
<protein>
    <submittedName>
        <fullName evidence="1">Uncharacterized protein</fullName>
    </submittedName>
</protein>
<reference evidence="1" key="1">
    <citation type="submission" date="2020-02" db="EMBL/GenBank/DDBJ databases">
        <authorList>
            <person name="Meier V. D."/>
        </authorList>
    </citation>
    <scope>NUCLEOTIDE SEQUENCE</scope>
    <source>
        <strain evidence="1">AVDCRST_MAG66</strain>
    </source>
</reference>
<name>A0A6J4PX90_9PSEU</name>
<sequence>VHPAGVHPAGVHPAGVHPAGVRLGTLYCSCSAERRPAAQPWTGGRTRRGLAAAVGGAHGSRRGGCLCARPDPGAGRGVGGGGVPGTVRRSV</sequence>